<dbReference type="Proteomes" id="UP000177960">
    <property type="component" value="Unassembled WGS sequence"/>
</dbReference>
<sequence length="246" mass="27915">MLEQLIKFIPLPIIGIMVHRKRILTEKERTVQDAFLAKLDIKKRKTEKPVIVAVIGLVGSGKSAVAQELAKYIGATVIGGDDIRIGLRKQGESYERTWAIAENASIEVVKQGGNVILDSDFVDEKKRASIREKVRKTGVRLVFVRTHCDLDVVVGRVLSATYQNRVDDFFGGAKSKWQGSEQSKGVAVKVREMWRRTPHHYRWVNQGGGQWILKKFSFAMFAEIDTTNSDLWKREVEKCAKRLLAY</sequence>
<evidence type="ECO:0000313" key="2">
    <source>
        <dbReference type="Proteomes" id="UP000177960"/>
    </source>
</evidence>
<reference evidence="1 2" key="1">
    <citation type="journal article" date="2016" name="Nat. Commun.">
        <title>Thousands of microbial genomes shed light on interconnected biogeochemical processes in an aquifer system.</title>
        <authorList>
            <person name="Anantharaman K."/>
            <person name="Brown C.T."/>
            <person name="Hug L.A."/>
            <person name="Sharon I."/>
            <person name="Castelle C.J."/>
            <person name="Probst A.J."/>
            <person name="Thomas B.C."/>
            <person name="Singh A."/>
            <person name="Wilkins M.J."/>
            <person name="Karaoz U."/>
            <person name="Brodie E.L."/>
            <person name="Williams K.H."/>
            <person name="Hubbard S.S."/>
            <person name="Banfield J.F."/>
        </authorList>
    </citation>
    <scope>NUCLEOTIDE SEQUENCE [LARGE SCALE GENOMIC DNA]</scope>
</reference>
<comment type="caution">
    <text evidence="1">The sequence shown here is derived from an EMBL/GenBank/DDBJ whole genome shotgun (WGS) entry which is preliminary data.</text>
</comment>
<proteinExistence type="predicted"/>
<gene>
    <name evidence="1" type="ORF">A3B92_02295</name>
</gene>
<name>A0A1G1ZHC1_9BACT</name>
<dbReference type="STRING" id="1798404.A3B92_02295"/>
<protein>
    <recommendedName>
        <fullName evidence="3">UDP-N-acetylglucosamine kinase</fullName>
    </recommendedName>
</protein>
<dbReference type="Pfam" id="PF13671">
    <property type="entry name" value="AAA_33"/>
    <property type="match status" value="1"/>
</dbReference>
<organism evidence="1 2">
    <name type="scientific">Candidatus Harrisonbacteria bacterium RIFCSPHIGHO2_02_FULL_42_16</name>
    <dbReference type="NCBI Taxonomy" id="1798404"/>
    <lineage>
        <taxon>Bacteria</taxon>
        <taxon>Candidatus Harrisoniibacteriota</taxon>
    </lineage>
</organism>
<evidence type="ECO:0000313" key="1">
    <source>
        <dbReference type="EMBL" id="OGY63925.1"/>
    </source>
</evidence>
<dbReference type="Gene3D" id="3.40.50.300">
    <property type="entry name" value="P-loop containing nucleotide triphosphate hydrolases"/>
    <property type="match status" value="1"/>
</dbReference>
<dbReference type="AlphaFoldDB" id="A0A1G1ZHC1"/>
<dbReference type="EMBL" id="MHJG01000013">
    <property type="protein sequence ID" value="OGY63925.1"/>
    <property type="molecule type" value="Genomic_DNA"/>
</dbReference>
<evidence type="ECO:0008006" key="3">
    <source>
        <dbReference type="Google" id="ProtNLM"/>
    </source>
</evidence>
<accession>A0A1G1ZHC1</accession>
<dbReference type="InterPro" id="IPR027417">
    <property type="entry name" value="P-loop_NTPase"/>
</dbReference>
<dbReference type="SUPFAM" id="SSF52540">
    <property type="entry name" value="P-loop containing nucleoside triphosphate hydrolases"/>
    <property type="match status" value="1"/>
</dbReference>